<accession>A0A4S8J5H4</accession>
<feature type="region of interest" description="Disordered" evidence="1">
    <location>
        <begin position="36"/>
        <end position="99"/>
    </location>
</feature>
<dbReference type="EMBL" id="PYDT01000007">
    <property type="protein sequence ID" value="THU56738.1"/>
    <property type="molecule type" value="Genomic_DNA"/>
</dbReference>
<organism evidence="3 4">
    <name type="scientific">Musa balbisiana</name>
    <name type="common">Banana</name>
    <dbReference type="NCBI Taxonomy" id="52838"/>
    <lineage>
        <taxon>Eukaryota</taxon>
        <taxon>Viridiplantae</taxon>
        <taxon>Streptophyta</taxon>
        <taxon>Embryophyta</taxon>
        <taxon>Tracheophyta</taxon>
        <taxon>Spermatophyta</taxon>
        <taxon>Magnoliopsida</taxon>
        <taxon>Liliopsida</taxon>
        <taxon>Zingiberales</taxon>
        <taxon>Musaceae</taxon>
        <taxon>Musa</taxon>
    </lineage>
</organism>
<gene>
    <name evidence="3" type="ORF">C4D60_Mb11t20360</name>
</gene>
<keyword evidence="4" id="KW-1185">Reference proteome</keyword>
<feature type="transmembrane region" description="Helical" evidence="2">
    <location>
        <begin position="113"/>
        <end position="130"/>
    </location>
</feature>
<evidence type="ECO:0000313" key="4">
    <source>
        <dbReference type="Proteomes" id="UP000317650"/>
    </source>
</evidence>
<feature type="region of interest" description="Disordered" evidence="1">
    <location>
        <begin position="1"/>
        <end position="22"/>
    </location>
</feature>
<dbReference type="Proteomes" id="UP000317650">
    <property type="component" value="Chromosome 11"/>
</dbReference>
<evidence type="ECO:0000313" key="3">
    <source>
        <dbReference type="EMBL" id="THU56738.1"/>
    </source>
</evidence>
<evidence type="ECO:0000256" key="2">
    <source>
        <dbReference type="SAM" id="Phobius"/>
    </source>
</evidence>
<name>A0A4S8J5H4_MUSBA</name>
<keyword evidence="2" id="KW-0812">Transmembrane</keyword>
<dbReference type="AlphaFoldDB" id="A0A4S8J5H4"/>
<sequence length="139" mass="15087">MGSARATRNTEGRGPTLRRPGFRVWTLRRNTGSQILRGCAPESERNKGLRSSHISEKTMPLLSAPLSRSVGGRNTEATSGAALSAPPRQCPPHPPRFNGFGASGLPSTPGSRLLGYFLVAYLTFLFWVTICCPCDTYHL</sequence>
<evidence type="ECO:0000256" key="1">
    <source>
        <dbReference type="SAM" id="MobiDB-lite"/>
    </source>
</evidence>
<proteinExistence type="predicted"/>
<keyword evidence="2" id="KW-0472">Membrane</keyword>
<reference evidence="3 4" key="1">
    <citation type="journal article" date="2019" name="Nat. Plants">
        <title>Genome sequencing of Musa balbisiana reveals subgenome evolution and function divergence in polyploid bananas.</title>
        <authorList>
            <person name="Yao X."/>
        </authorList>
    </citation>
    <scope>NUCLEOTIDE SEQUENCE [LARGE SCALE GENOMIC DNA]</scope>
    <source>
        <strain evidence="4">cv. DH-PKW</strain>
        <tissue evidence="3">Leaves</tissue>
    </source>
</reference>
<comment type="caution">
    <text evidence="3">The sequence shown here is derived from an EMBL/GenBank/DDBJ whole genome shotgun (WGS) entry which is preliminary data.</text>
</comment>
<protein>
    <submittedName>
        <fullName evidence="3">Uncharacterized protein</fullName>
    </submittedName>
</protein>
<keyword evidence="2" id="KW-1133">Transmembrane helix</keyword>